<dbReference type="PANTHER" id="PTHR47843:SF2">
    <property type="entry name" value="BTB DOMAIN-CONTAINING PROTEIN"/>
    <property type="match status" value="1"/>
</dbReference>
<feature type="region of interest" description="Disordered" evidence="1">
    <location>
        <begin position="144"/>
        <end position="212"/>
    </location>
</feature>
<reference evidence="2 3" key="1">
    <citation type="submission" date="2016-03" db="EMBL/GenBank/DDBJ databases">
        <authorList>
            <person name="Ploux O."/>
        </authorList>
    </citation>
    <scope>NUCLEOTIDE SEQUENCE [LARGE SCALE GENOMIC DNA]</scope>
    <source>
        <strain evidence="2 3">UAMH 11012</strain>
    </source>
</reference>
<dbReference type="OrthoDB" id="6359816at2759"/>
<sequence>MPTLSEAAPDELMHIITSENFILIPSNSNTAFKIPKALLSSVSKPFGASAEGGWIETSNGSHKFLVQDENGSEADVTENVLVCFIKWAFTGQYSTDDVGISSQVDNLRAFEYSAVEEENHIQIWGTKKGKKGLKKHVSYVLEPPSAPELVEETAPEPEWETTPEPAPEPEWETPPEPAQEQWETSEVEHDPGLQTSAFDAGPSKGKGPEEEINLDYDSKGKAASSISTQPAKKPHALLLHVQIYVFANIYQIEELKRPSRQNITAYLEKVERSSDDFTHKIFDVLDYAFLHLPDDDKLLMWLAKYSAWKLGTLRENSVRLEELLRGTDGKFSTLLVHYVVPGQANPFIREWDI</sequence>
<dbReference type="EMBL" id="FJOG01000001">
    <property type="protein sequence ID" value="CZR50147.1"/>
    <property type="molecule type" value="Genomic_DNA"/>
</dbReference>
<evidence type="ECO:0000313" key="3">
    <source>
        <dbReference type="Proteomes" id="UP000184330"/>
    </source>
</evidence>
<dbReference type="STRING" id="576137.A0A1L7WBI5"/>
<dbReference type="Proteomes" id="UP000184330">
    <property type="component" value="Unassembled WGS sequence"/>
</dbReference>
<accession>A0A1L7WBI5</accession>
<feature type="compositionally biased region" description="Acidic residues" evidence="1">
    <location>
        <begin position="149"/>
        <end position="173"/>
    </location>
</feature>
<gene>
    <name evidence="2" type="ORF">PAC_00019</name>
</gene>
<name>A0A1L7WBI5_9HELO</name>
<evidence type="ECO:0000313" key="2">
    <source>
        <dbReference type="EMBL" id="CZR50147.1"/>
    </source>
</evidence>
<organism evidence="2 3">
    <name type="scientific">Phialocephala subalpina</name>
    <dbReference type="NCBI Taxonomy" id="576137"/>
    <lineage>
        <taxon>Eukaryota</taxon>
        <taxon>Fungi</taxon>
        <taxon>Dikarya</taxon>
        <taxon>Ascomycota</taxon>
        <taxon>Pezizomycotina</taxon>
        <taxon>Leotiomycetes</taxon>
        <taxon>Helotiales</taxon>
        <taxon>Mollisiaceae</taxon>
        <taxon>Phialocephala</taxon>
        <taxon>Phialocephala fortinii species complex</taxon>
    </lineage>
</organism>
<evidence type="ECO:0000256" key="1">
    <source>
        <dbReference type="SAM" id="MobiDB-lite"/>
    </source>
</evidence>
<dbReference type="PANTHER" id="PTHR47843">
    <property type="entry name" value="BTB DOMAIN-CONTAINING PROTEIN-RELATED"/>
    <property type="match status" value="1"/>
</dbReference>
<dbReference type="AlphaFoldDB" id="A0A1L7WBI5"/>
<keyword evidence="3" id="KW-1185">Reference proteome</keyword>
<evidence type="ECO:0008006" key="4">
    <source>
        <dbReference type="Google" id="ProtNLM"/>
    </source>
</evidence>
<proteinExistence type="predicted"/>
<protein>
    <recommendedName>
        <fullName evidence="4">BTB domain-containing protein</fullName>
    </recommendedName>
</protein>